<dbReference type="Proteomes" id="UP000198771">
    <property type="component" value="Unassembled WGS sequence"/>
</dbReference>
<dbReference type="Pfam" id="PF03600">
    <property type="entry name" value="CitMHS"/>
    <property type="match status" value="1"/>
</dbReference>
<feature type="transmembrane region" description="Helical" evidence="7">
    <location>
        <begin position="37"/>
        <end position="56"/>
    </location>
</feature>
<feature type="transmembrane region" description="Helical" evidence="7">
    <location>
        <begin position="12"/>
        <end position="30"/>
    </location>
</feature>
<feature type="transmembrane region" description="Helical" evidence="7">
    <location>
        <begin position="597"/>
        <end position="619"/>
    </location>
</feature>
<dbReference type="InterPro" id="IPR006037">
    <property type="entry name" value="RCK_C"/>
</dbReference>
<keyword evidence="6 7" id="KW-0472">Membrane</keyword>
<dbReference type="InterPro" id="IPR004680">
    <property type="entry name" value="Cit_transptr-like_dom"/>
</dbReference>
<keyword evidence="10" id="KW-1185">Reference proteome</keyword>
<keyword evidence="2" id="KW-0813">Transport</keyword>
<evidence type="ECO:0000256" key="6">
    <source>
        <dbReference type="ARBA" id="ARBA00023136"/>
    </source>
</evidence>
<organism evidence="9 10">
    <name type="scientific">Desulfonatronum thiosulfatophilum</name>
    <dbReference type="NCBI Taxonomy" id="617002"/>
    <lineage>
        <taxon>Bacteria</taxon>
        <taxon>Pseudomonadati</taxon>
        <taxon>Thermodesulfobacteriota</taxon>
        <taxon>Desulfovibrionia</taxon>
        <taxon>Desulfovibrionales</taxon>
        <taxon>Desulfonatronaceae</taxon>
        <taxon>Desulfonatronum</taxon>
    </lineage>
</organism>
<evidence type="ECO:0000256" key="4">
    <source>
        <dbReference type="ARBA" id="ARBA00022737"/>
    </source>
</evidence>
<feature type="domain" description="RCK C-terminal" evidence="8">
    <location>
        <begin position="238"/>
        <end position="322"/>
    </location>
</feature>
<dbReference type="PANTHER" id="PTHR43652">
    <property type="entry name" value="BASIC AMINO ACID ANTIPORTER YFCC-RELATED"/>
    <property type="match status" value="1"/>
</dbReference>
<dbReference type="SUPFAM" id="SSF116726">
    <property type="entry name" value="TrkA C-terminal domain-like"/>
    <property type="match status" value="2"/>
</dbReference>
<feature type="transmembrane region" description="Helical" evidence="7">
    <location>
        <begin position="62"/>
        <end position="83"/>
    </location>
</feature>
<evidence type="ECO:0000256" key="5">
    <source>
        <dbReference type="ARBA" id="ARBA00022989"/>
    </source>
</evidence>
<dbReference type="GO" id="GO:0006813">
    <property type="term" value="P:potassium ion transport"/>
    <property type="evidence" value="ECO:0007669"/>
    <property type="project" value="InterPro"/>
</dbReference>
<dbReference type="InterPro" id="IPR051679">
    <property type="entry name" value="DASS-Related_Transporters"/>
</dbReference>
<feature type="transmembrane region" description="Helical" evidence="7">
    <location>
        <begin position="519"/>
        <end position="546"/>
    </location>
</feature>
<keyword evidence="5 7" id="KW-1133">Transmembrane helix</keyword>
<dbReference type="STRING" id="617002.SAMN05660653_02063"/>
<evidence type="ECO:0000256" key="2">
    <source>
        <dbReference type="ARBA" id="ARBA00022448"/>
    </source>
</evidence>
<dbReference type="PANTHER" id="PTHR43652:SF2">
    <property type="entry name" value="BASIC AMINO ACID ANTIPORTER YFCC-RELATED"/>
    <property type="match status" value="1"/>
</dbReference>
<comment type="subcellular location">
    <subcellularLocation>
        <location evidence="1">Membrane</location>
        <topology evidence="1">Multi-pass membrane protein</topology>
    </subcellularLocation>
</comment>
<feature type="domain" description="RCK C-terminal" evidence="8">
    <location>
        <begin position="329"/>
        <end position="414"/>
    </location>
</feature>
<feature type="transmembrane region" description="Helical" evidence="7">
    <location>
        <begin position="149"/>
        <end position="173"/>
    </location>
</feature>
<accession>A0A1G6DCW2</accession>
<feature type="transmembrane region" description="Helical" evidence="7">
    <location>
        <begin position="558"/>
        <end position="577"/>
    </location>
</feature>
<evidence type="ECO:0000256" key="3">
    <source>
        <dbReference type="ARBA" id="ARBA00022692"/>
    </source>
</evidence>
<protein>
    <submittedName>
        <fullName evidence="9">TrkA-C domain-containing protein</fullName>
    </submittedName>
</protein>
<name>A0A1G6DCW2_9BACT</name>
<dbReference type="AlphaFoldDB" id="A0A1G6DCW2"/>
<evidence type="ECO:0000313" key="9">
    <source>
        <dbReference type="EMBL" id="SDB42949.1"/>
    </source>
</evidence>
<feature type="transmembrane region" description="Helical" evidence="7">
    <location>
        <begin position="453"/>
        <end position="471"/>
    </location>
</feature>
<feature type="transmembrane region" description="Helical" evidence="7">
    <location>
        <begin position="483"/>
        <end position="507"/>
    </location>
</feature>
<dbReference type="Gene3D" id="3.30.70.1450">
    <property type="entry name" value="Regulator of K+ conductance, C-terminal domain"/>
    <property type="match status" value="2"/>
</dbReference>
<gene>
    <name evidence="9" type="ORF">SAMN05660653_02063</name>
</gene>
<dbReference type="PROSITE" id="PS51202">
    <property type="entry name" value="RCK_C"/>
    <property type="match status" value="2"/>
</dbReference>
<evidence type="ECO:0000256" key="7">
    <source>
        <dbReference type="SAM" id="Phobius"/>
    </source>
</evidence>
<dbReference type="OrthoDB" id="9765532at2"/>
<sequence>MHEIIPLTPEMLWVLGILGLTVVLFITEIVRVDVAAVSVMMILGLMGLLPGVPTLVPGELLFSGFASNAVIAIIAVIILGKALEKTGLMNKLASVILRFGGQTEGRVMPIISGTVGVVSGFMQNIGAAALFMSVIKRISLRTGLPMSRLLMPMGFCAILGGTLSMIGSSPLILLNDLIINANPMLPEGVPPMATFGLFAVMPVGIALIMAGIAYFALLGKYVLPSKKGGSGQDFSTVEYFRRLYGLEGDIFEVHVYPGSLMDGKTVAEAESLFGNNVVVIGLYQDRDLRISPASDIVIQAGAELGLLGSRKDIGEACQELDLQCSGMLRHFADVLSASQAGVSEVVIPPRSNIIGKTLLDIRMRKTHGASVLAVNRAGQVIRGNLRDLPLQPGDTLVLHSLWEDLAALEKNQDFVVVTSNFPHEVILHEKLPHAVIISLITVLLVLFSDLRLAVSLMGGAIAMIVSGVLTMDEAYKSVSWQSVFLLASLIPLGMAVETTGTAAWIALQTLNLLGDVPVWVLQAAIAVLGTVFTLLMSNVGATVLLVPLAINIAVLSGADPAMFALTVAISTSNSFLIPTHQVNALIMGPGGYRNADFLRAGSIMTILFLVVSLVMLNLVF</sequence>
<dbReference type="RefSeq" id="WP_092121054.1">
    <property type="nucleotide sequence ID" value="NZ_FMXO01000011.1"/>
</dbReference>
<reference evidence="9 10" key="1">
    <citation type="submission" date="2016-10" db="EMBL/GenBank/DDBJ databases">
        <authorList>
            <person name="de Groot N.N."/>
        </authorList>
    </citation>
    <scope>NUCLEOTIDE SEQUENCE [LARGE SCALE GENOMIC DNA]</scope>
    <source>
        <strain evidence="9 10">ASO4-2</strain>
    </source>
</reference>
<feature type="transmembrane region" description="Helical" evidence="7">
    <location>
        <begin position="193"/>
        <end position="217"/>
    </location>
</feature>
<dbReference type="InterPro" id="IPR036721">
    <property type="entry name" value="RCK_C_sf"/>
</dbReference>
<evidence type="ECO:0000259" key="8">
    <source>
        <dbReference type="PROSITE" id="PS51202"/>
    </source>
</evidence>
<evidence type="ECO:0000256" key="1">
    <source>
        <dbReference type="ARBA" id="ARBA00004141"/>
    </source>
</evidence>
<dbReference type="Pfam" id="PF02080">
    <property type="entry name" value="TrkA_C"/>
    <property type="match status" value="2"/>
</dbReference>
<dbReference type="GO" id="GO:0005886">
    <property type="term" value="C:plasma membrane"/>
    <property type="evidence" value="ECO:0007669"/>
    <property type="project" value="TreeGrafter"/>
</dbReference>
<evidence type="ECO:0000313" key="10">
    <source>
        <dbReference type="Proteomes" id="UP000198771"/>
    </source>
</evidence>
<dbReference type="GO" id="GO:0008324">
    <property type="term" value="F:monoatomic cation transmembrane transporter activity"/>
    <property type="evidence" value="ECO:0007669"/>
    <property type="project" value="InterPro"/>
</dbReference>
<proteinExistence type="predicted"/>
<keyword evidence="3 7" id="KW-0812">Transmembrane</keyword>
<keyword evidence="4" id="KW-0677">Repeat</keyword>
<dbReference type="EMBL" id="FMXO01000011">
    <property type="protein sequence ID" value="SDB42949.1"/>
    <property type="molecule type" value="Genomic_DNA"/>
</dbReference>